<dbReference type="Gene3D" id="3.40.50.300">
    <property type="entry name" value="P-loop containing nucleotide triphosphate hydrolases"/>
    <property type="match status" value="1"/>
</dbReference>
<dbReference type="EMBL" id="CP064942">
    <property type="protein sequence ID" value="QPH52857.1"/>
    <property type="molecule type" value="Genomic_DNA"/>
</dbReference>
<evidence type="ECO:0000256" key="1">
    <source>
        <dbReference type="ARBA" id="ARBA00022741"/>
    </source>
</evidence>
<sequence>MTDGPLPRYRALVSDGALNADPAQRLAAEKLQLLHGRLKGYDPKAGKKVRLGLFGWGRERVREADIPGLYIYGGVGRGKSMLMDLFFETAPVEPKRRVHFHAFMQDVHERIGTARARGQEDPVEPVAEAIAEGATLLCFDEMQITDITDAMLVGRLFEKLFARGVIVVATSNRHPDALYENGLNRQLFLPFIALIKERMEVHELSDGTDHRTGRLEGAKRWFAAGDPGFDALWGEIAGGDCAPLVLHRKGREVVVPRFRNGAGRGDFAALCGQPLGPGDYLAIADAVRVLFIEDVPTLSRARANEAKRFVTLIDALYEAKAGLVASAAAEPEALYPEGDGAFEFQRTVSRLHEMRSAGWGED</sequence>
<dbReference type="NCBIfam" id="NF040713">
    <property type="entry name" value="ZapE"/>
    <property type="match status" value="1"/>
</dbReference>
<dbReference type="Proteomes" id="UP000594800">
    <property type="component" value="Chromosome"/>
</dbReference>
<evidence type="ECO:0000313" key="4">
    <source>
        <dbReference type="Proteomes" id="UP000594800"/>
    </source>
</evidence>
<dbReference type="PANTHER" id="PTHR12169">
    <property type="entry name" value="ATPASE N2B"/>
    <property type="match status" value="1"/>
</dbReference>
<evidence type="ECO:0000313" key="3">
    <source>
        <dbReference type="EMBL" id="QPH52857.1"/>
    </source>
</evidence>
<keyword evidence="2" id="KW-0067">ATP-binding</keyword>
<reference evidence="3 4" key="1">
    <citation type="submission" date="2020-11" db="EMBL/GenBank/DDBJ databases">
        <title>Description of Pontivivens ytuae sp. nov. isolated from deep sea sediment of Mariana Trench.</title>
        <authorList>
            <person name="Wang Z."/>
            <person name="Sun Q.-L."/>
            <person name="Xu X.-D."/>
            <person name="Tang Y.-Z."/>
            <person name="Zhang J."/>
        </authorList>
    </citation>
    <scope>NUCLEOTIDE SEQUENCE [LARGE SCALE GENOMIC DNA]</scope>
    <source>
        <strain evidence="3 4">MT2928</strain>
    </source>
</reference>
<dbReference type="KEGG" id="poz:I0K15_13700"/>
<evidence type="ECO:0000256" key="2">
    <source>
        <dbReference type="ARBA" id="ARBA00022840"/>
    </source>
</evidence>
<dbReference type="RefSeq" id="WP_196102068.1">
    <property type="nucleotide sequence ID" value="NZ_CP064942.1"/>
</dbReference>
<dbReference type="InterPro" id="IPR005654">
    <property type="entry name" value="ATPase_AFG1-like"/>
</dbReference>
<dbReference type="GO" id="GO:0005737">
    <property type="term" value="C:cytoplasm"/>
    <property type="evidence" value="ECO:0007669"/>
    <property type="project" value="TreeGrafter"/>
</dbReference>
<proteinExistence type="predicted"/>
<dbReference type="GO" id="GO:0005524">
    <property type="term" value="F:ATP binding"/>
    <property type="evidence" value="ECO:0007669"/>
    <property type="project" value="UniProtKB-KW"/>
</dbReference>
<keyword evidence="1" id="KW-0547">Nucleotide-binding</keyword>
<keyword evidence="4" id="KW-1185">Reference proteome</keyword>
<protein>
    <submittedName>
        <fullName evidence="3">AFG1 family ATPase</fullName>
    </submittedName>
</protein>
<organism evidence="3 4">
    <name type="scientific">Pontivivens ytuae</name>
    <dbReference type="NCBI Taxonomy" id="2789856"/>
    <lineage>
        <taxon>Bacteria</taxon>
        <taxon>Pseudomonadati</taxon>
        <taxon>Pseudomonadota</taxon>
        <taxon>Alphaproteobacteria</taxon>
        <taxon>Rhodobacterales</taxon>
        <taxon>Paracoccaceae</taxon>
        <taxon>Pontivivens</taxon>
    </lineage>
</organism>
<dbReference type="SUPFAM" id="SSF52540">
    <property type="entry name" value="P-loop containing nucleoside triphosphate hydrolases"/>
    <property type="match status" value="1"/>
</dbReference>
<dbReference type="GO" id="GO:0016887">
    <property type="term" value="F:ATP hydrolysis activity"/>
    <property type="evidence" value="ECO:0007669"/>
    <property type="project" value="InterPro"/>
</dbReference>
<name>A0A7S9LPL4_9RHOB</name>
<dbReference type="Pfam" id="PF03969">
    <property type="entry name" value="AFG1_ATPase"/>
    <property type="match status" value="1"/>
</dbReference>
<gene>
    <name evidence="3" type="ORF">I0K15_13700</name>
</gene>
<dbReference type="PANTHER" id="PTHR12169:SF6">
    <property type="entry name" value="AFG1-LIKE ATPASE"/>
    <property type="match status" value="1"/>
</dbReference>
<accession>A0A7S9LPL4</accession>
<dbReference type="AlphaFoldDB" id="A0A7S9LPL4"/>
<dbReference type="InterPro" id="IPR027417">
    <property type="entry name" value="P-loop_NTPase"/>
</dbReference>